<dbReference type="GO" id="GO:0008289">
    <property type="term" value="F:lipid binding"/>
    <property type="evidence" value="ECO:0000318"/>
    <property type="project" value="GO_Central"/>
</dbReference>
<dbReference type="GeneTree" id="ENSGT01030000234599"/>
<dbReference type="HOGENOM" id="CLU_086689_0_0_1"/>
<keyword evidence="2" id="KW-0472">Membrane</keyword>
<reference evidence="3" key="2">
    <citation type="submission" date="2025-08" db="UniProtKB">
        <authorList>
            <consortium name="Ensembl"/>
        </authorList>
    </citation>
    <scope>IDENTIFICATION</scope>
</reference>
<proteinExistence type="inferred from homology"/>
<dbReference type="Bgee" id="ENSACAG00000010710">
    <property type="expression patterns" value="Expressed in liver and 2 other cell types or tissues"/>
</dbReference>
<keyword evidence="2" id="KW-0812">Transmembrane</keyword>
<dbReference type="InParanoid" id="G1KKF7"/>
<dbReference type="Pfam" id="PF05461">
    <property type="entry name" value="ApoL"/>
    <property type="match status" value="1"/>
</dbReference>
<keyword evidence="4" id="KW-1185">Reference proteome</keyword>
<dbReference type="Proteomes" id="UP000001646">
    <property type="component" value="Chromosome 5"/>
</dbReference>
<reference evidence="3 4" key="1">
    <citation type="submission" date="2009-12" db="EMBL/GenBank/DDBJ databases">
        <title>The Genome Sequence of Anolis carolinensis (Green Anole Lizard).</title>
        <authorList>
            <consortium name="The Genome Sequencing Platform"/>
            <person name="Di Palma F."/>
            <person name="Alfoldi J."/>
            <person name="Heiman D."/>
            <person name="Young S."/>
            <person name="Grabherr M."/>
            <person name="Johnson J."/>
            <person name="Lander E.S."/>
            <person name="Lindblad-Toh K."/>
        </authorList>
    </citation>
    <scope>NUCLEOTIDE SEQUENCE [LARGE SCALE GENOMIC DNA]</scope>
    <source>
        <strain evidence="3 4">JBL SC #1</strain>
    </source>
</reference>
<organism evidence="3 4">
    <name type="scientific">Anolis carolinensis</name>
    <name type="common">Green anole</name>
    <name type="synonym">American chameleon</name>
    <dbReference type="NCBI Taxonomy" id="28377"/>
    <lineage>
        <taxon>Eukaryota</taxon>
        <taxon>Metazoa</taxon>
        <taxon>Chordata</taxon>
        <taxon>Craniata</taxon>
        <taxon>Vertebrata</taxon>
        <taxon>Euteleostomi</taxon>
        <taxon>Lepidosauria</taxon>
        <taxon>Squamata</taxon>
        <taxon>Bifurcata</taxon>
        <taxon>Unidentata</taxon>
        <taxon>Episquamata</taxon>
        <taxon>Toxicofera</taxon>
        <taxon>Iguania</taxon>
        <taxon>Dactyloidae</taxon>
        <taxon>Anolis</taxon>
    </lineage>
</organism>
<dbReference type="GO" id="GO:0005576">
    <property type="term" value="C:extracellular region"/>
    <property type="evidence" value="ECO:0007669"/>
    <property type="project" value="InterPro"/>
</dbReference>
<dbReference type="eggNOG" id="ENOG502S2T4">
    <property type="taxonomic scope" value="Eukaryota"/>
</dbReference>
<dbReference type="PANTHER" id="PTHR14096:SF1">
    <property type="entry name" value="APOLIPOPROTEIN L DOMAIN-CONTAINING PROTEIN 1"/>
    <property type="match status" value="1"/>
</dbReference>
<dbReference type="InterPro" id="IPR008405">
    <property type="entry name" value="ApoL"/>
</dbReference>
<protein>
    <submittedName>
        <fullName evidence="3">Uncharacterized protein</fullName>
    </submittedName>
</protein>
<dbReference type="GO" id="GO:0042157">
    <property type="term" value="P:lipoprotein metabolic process"/>
    <property type="evidence" value="ECO:0007669"/>
    <property type="project" value="InterPro"/>
</dbReference>
<dbReference type="GO" id="GO:0001525">
    <property type="term" value="P:angiogenesis"/>
    <property type="evidence" value="ECO:0000318"/>
    <property type="project" value="GO_Central"/>
</dbReference>
<dbReference type="STRING" id="28377.ENSACAP00000010505"/>
<evidence type="ECO:0000313" key="4">
    <source>
        <dbReference type="Proteomes" id="UP000001646"/>
    </source>
</evidence>
<feature type="transmembrane region" description="Helical" evidence="2">
    <location>
        <begin position="81"/>
        <end position="104"/>
    </location>
</feature>
<dbReference type="Ensembl" id="ENSACAT00000010722.3">
    <property type="protein sequence ID" value="ENSACAP00000010505.3"/>
    <property type="gene ID" value="ENSACAG00000010710.3"/>
</dbReference>
<name>G1KKF7_ANOCA</name>
<dbReference type="GO" id="GO:0045601">
    <property type="term" value="P:regulation of endothelial cell differentiation"/>
    <property type="evidence" value="ECO:0000318"/>
    <property type="project" value="GO_Central"/>
</dbReference>
<dbReference type="PANTHER" id="PTHR14096">
    <property type="entry name" value="APOLIPOPROTEIN L"/>
    <property type="match status" value="1"/>
</dbReference>
<accession>G1KKF7</accession>
<evidence type="ECO:0000313" key="3">
    <source>
        <dbReference type="Ensembl" id="ENSACAP00000010505.3"/>
    </source>
</evidence>
<dbReference type="GO" id="GO:0006869">
    <property type="term" value="P:lipid transport"/>
    <property type="evidence" value="ECO:0007669"/>
    <property type="project" value="InterPro"/>
</dbReference>
<feature type="transmembrane region" description="Helical" evidence="2">
    <location>
        <begin position="48"/>
        <end position="69"/>
    </location>
</feature>
<evidence type="ECO:0000256" key="1">
    <source>
        <dbReference type="ARBA" id="ARBA00010090"/>
    </source>
</evidence>
<keyword evidence="2" id="KW-1133">Transmembrane helix</keyword>
<reference evidence="3" key="3">
    <citation type="submission" date="2025-09" db="UniProtKB">
        <authorList>
            <consortium name="Ensembl"/>
        </authorList>
    </citation>
    <scope>IDENTIFICATION</scope>
</reference>
<sequence>MDSIICPHSVDPTEHFYVMLLGQRNQLQNQITNLHKISQRIKKRYKNFVNFNITGSTINVAGSLAALVGLSLSPFTLGSSLLAGVGLGLTAAAGTFTISSNIYTECSNTREVARVKEIAVTCHSLMREIMNCLDFLLRSHEPSDPILLQAEKKACNALYSSALCVSQKSFLVPEFTKKYTKESKTVLEAIVQELTKSLKACERPMDEICELLESRKECPLKISQLTPWDFCIHSPV</sequence>
<evidence type="ECO:0000256" key="2">
    <source>
        <dbReference type="SAM" id="Phobius"/>
    </source>
</evidence>
<dbReference type="AlphaFoldDB" id="G1KKF7"/>
<comment type="similarity">
    <text evidence="1">Belongs to the apolipoprotein L family.</text>
</comment>